<dbReference type="InterPro" id="IPR015943">
    <property type="entry name" value="WD40/YVTN_repeat-like_dom_sf"/>
</dbReference>
<protein>
    <submittedName>
        <fullName evidence="2">Uncharacterized protein</fullName>
    </submittedName>
</protein>
<sequence>MGHTAKVNGVQFSADGQKIISASADKSIIIWTLDLDKLAILQRLSINDLMGQACDWVADYLNYNPFVTERDRQICEGITTDG</sequence>
<dbReference type="Pfam" id="PF00400">
    <property type="entry name" value="WD40"/>
    <property type="match status" value="1"/>
</dbReference>
<keyword evidence="1" id="KW-0853">WD repeat</keyword>
<name>A0AAU8JCN0_9CYAN</name>
<proteinExistence type="predicted"/>
<dbReference type="InterPro" id="IPR001680">
    <property type="entry name" value="WD40_rpt"/>
</dbReference>
<dbReference type="AlphaFoldDB" id="A0AAU8JCN0"/>
<feature type="repeat" description="WD" evidence="1">
    <location>
        <begin position="1"/>
        <end position="34"/>
    </location>
</feature>
<dbReference type="SUPFAM" id="SSF50960">
    <property type="entry name" value="TolB, C-terminal domain"/>
    <property type="match status" value="1"/>
</dbReference>
<dbReference type="PROSITE" id="PS50082">
    <property type="entry name" value="WD_REPEATS_2"/>
    <property type="match status" value="1"/>
</dbReference>
<dbReference type="EMBL" id="CP159837">
    <property type="protein sequence ID" value="XCM36954.1"/>
    <property type="molecule type" value="Genomic_DNA"/>
</dbReference>
<reference evidence="2" key="1">
    <citation type="submission" date="2024-07" db="EMBL/GenBank/DDBJ databases">
        <authorList>
            <person name="Kim Y.J."/>
            <person name="Jeong J.Y."/>
        </authorList>
    </citation>
    <scope>NUCLEOTIDE SEQUENCE</scope>
    <source>
        <strain evidence="2">GIHE-MW2</strain>
    </source>
</reference>
<dbReference type="Gene3D" id="2.130.10.10">
    <property type="entry name" value="YVTN repeat-like/Quinoprotein amine dehydrogenase"/>
    <property type="match status" value="1"/>
</dbReference>
<evidence type="ECO:0000313" key="2">
    <source>
        <dbReference type="EMBL" id="XCM36954.1"/>
    </source>
</evidence>
<evidence type="ECO:0000256" key="1">
    <source>
        <dbReference type="PROSITE-ProRule" id="PRU00221"/>
    </source>
</evidence>
<gene>
    <name evidence="2" type="ORF">ABWT76_005752</name>
</gene>
<accession>A0AAU8JCN0</accession>
<dbReference type="RefSeq" id="WP_354635350.1">
    <property type="nucleotide sequence ID" value="NZ_CP159837.1"/>
</dbReference>
<organism evidence="2">
    <name type="scientific">Planktothricoides raciborskii GIHE-MW2</name>
    <dbReference type="NCBI Taxonomy" id="2792601"/>
    <lineage>
        <taxon>Bacteria</taxon>
        <taxon>Bacillati</taxon>
        <taxon>Cyanobacteriota</taxon>
        <taxon>Cyanophyceae</taxon>
        <taxon>Oscillatoriophycideae</taxon>
        <taxon>Oscillatoriales</taxon>
        <taxon>Oscillatoriaceae</taxon>
        <taxon>Planktothricoides</taxon>
    </lineage>
</organism>
<dbReference type="PROSITE" id="PS50294">
    <property type="entry name" value="WD_REPEATS_REGION"/>
    <property type="match status" value="1"/>
</dbReference>